<dbReference type="Proteomes" id="UP000034213">
    <property type="component" value="Unassembled WGS sequence"/>
</dbReference>
<organism evidence="2 3">
    <name type="scientific">Candidatus Beckwithbacteria bacterium GW2011_GWA2_43_10</name>
    <dbReference type="NCBI Taxonomy" id="1618369"/>
    <lineage>
        <taxon>Bacteria</taxon>
        <taxon>Candidatus Beckwithiibacteriota</taxon>
    </lineage>
</organism>
<reference evidence="2 3" key="1">
    <citation type="journal article" date="2015" name="Nature">
        <title>rRNA introns, odd ribosomes, and small enigmatic genomes across a large radiation of phyla.</title>
        <authorList>
            <person name="Brown C.T."/>
            <person name="Hug L.A."/>
            <person name="Thomas B.C."/>
            <person name="Sharon I."/>
            <person name="Castelle C.J."/>
            <person name="Singh A."/>
            <person name="Wilkins M.J."/>
            <person name="Williams K.H."/>
            <person name="Banfield J.F."/>
        </authorList>
    </citation>
    <scope>NUCLEOTIDE SEQUENCE [LARGE SCALE GENOMIC DNA]</scope>
</reference>
<evidence type="ECO:0000313" key="2">
    <source>
        <dbReference type="EMBL" id="KKS79255.1"/>
    </source>
</evidence>
<feature type="chain" id="PRO_5002536239" evidence="1">
    <location>
        <begin position="25"/>
        <end position="63"/>
    </location>
</feature>
<keyword evidence="1" id="KW-0732">Signal</keyword>
<feature type="non-terminal residue" evidence="2">
    <location>
        <position position="63"/>
    </location>
</feature>
<gene>
    <name evidence="2" type="ORF">UV54_C0038G0012</name>
</gene>
<dbReference type="EMBL" id="LCEW01000038">
    <property type="protein sequence ID" value="KKS79255.1"/>
    <property type="molecule type" value="Genomic_DNA"/>
</dbReference>
<sequence length="63" mass="6983">MIKTLLVIFSFSFLVFRFSSPAFAQTQSWSDLEKPSALDTTCVTTDGIATLQGFECIFANILL</sequence>
<evidence type="ECO:0000313" key="3">
    <source>
        <dbReference type="Proteomes" id="UP000034213"/>
    </source>
</evidence>
<name>A0A0G1C0X6_9BACT</name>
<evidence type="ECO:0000256" key="1">
    <source>
        <dbReference type="SAM" id="SignalP"/>
    </source>
</evidence>
<feature type="signal peptide" evidence="1">
    <location>
        <begin position="1"/>
        <end position="24"/>
    </location>
</feature>
<dbReference type="STRING" id="1618369.UV54_C0038G0012"/>
<dbReference type="AlphaFoldDB" id="A0A0G1C0X6"/>
<proteinExistence type="predicted"/>
<accession>A0A0G1C0X6</accession>
<protein>
    <submittedName>
        <fullName evidence="2">Uncharacterized protein</fullName>
    </submittedName>
</protein>
<comment type="caution">
    <text evidence="2">The sequence shown here is derived from an EMBL/GenBank/DDBJ whole genome shotgun (WGS) entry which is preliminary data.</text>
</comment>